<dbReference type="InterPro" id="IPR043129">
    <property type="entry name" value="ATPase_NBD"/>
</dbReference>
<proteinExistence type="inferred from homology"/>
<evidence type="ECO:0000256" key="1">
    <source>
        <dbReference type="ARBA" id="ARBA00010403"/>
    </source>
</evidence>
<dbReference type="AlphaFoldDB" id="A0A933E9U1"/>
<feature type="domain" description="Hydantoinase B/oxoprolinase" evidence="3">
    <location>
        <begin position="701"/>
        <end position="1096"/>
    </location>
</feature>
<evidence type="ECO:0000259" key="5">
    <source>
        <dbReference type="Pfam" id="PF19278"/>
    </source>
</evidence>
<dbReference type="GO" id="GO:0017168">
    <property type="term" value="F:5-oxoprolinase (ATP-hydrolyzing) activity"/>
    <property type="evidence" value="ECO:0007669"/>
    <property type="project" value="TreeGrafter"/>
</dbReference>
<feature type="domain" description="Hydantoinase/oxoprolinase N-terminal" evidence="4">
    <location>
        <begin position="8"/>
        <end position="188"/>
    </location>
</feature>
<reference evidence="6" key="1">
    <citation type="submission" date="2020-07" db="EMBL/GenBank/DDBJ databases">
        <title>Huge and variable diversity of episymbiotic CPR bacteria and DPANN archaea in groundwater ecosystems.</title>
        <authorList>
            <person name="He C.Y."/>
            <person name="Keren R."/>
            <person name="Whittaker M."/>
            <person name="Farag I.F."/>
            <person name="Doudna J."/>
            <person name="Cate J.H.D."/>
            <person name="Banfield J.F."/>
        </authorList>
    </citation>
    <scope>NUCLEOTIDE SEQUENCE</scope>
    <source>
        <strain evidence="6">NC_groundwater_1370_Ag_S-0.2um_69_93</strain>
    </source>
</reference>
<dbReference type="Pfam" id="PF01968">
    <property type="entry name" value="Hydantoinase_A"/>
    <property type="match status" value="1"/>
</dbReference>
<comment type="similarity">
    <text evidence="1">Belongs to the oxoprolinase family.</text>
</comment>
<feature type="domain" description="Acetophenone carboxylase-like C-terminal" evidence="5">
    <location>
        <begin position="511"/>
        <end position="680"/>
    </location>
</feature>
<organism evidence="6 7">
    <name type="scientific">Tectimicrobiota bacterium</name>
    <dbReference type="NCBI Taxonomy" id="2528274"/>
    <lineage>
        <taxon>Bacteria</taxon>
        <taxon>Pseudomonadati</taxon>
        <taxon>Nitrospinota/Tectimicrobiota group</taxon>
        <taxon>Candidatus Tectimicrobiota</taxon>
    </lineage>
</organism>
<dbReference type="EMBL" id="JACQRX010000361">
    <property type="protein sequence ID" value="MBI4252443.1"/>
    <property type="molecule type" value="Genomic_DNA"/>
</dbReference>
<dbReference type="PANTHER" id="PTHR11365">
    <property type="entry name" value="5-OXOPROLINASE RELATED"/>
    <property type="match status" value="1"/>
</dbReference>
<dbReference type="PANTHER" id="PTHR11365:SF23">
    <property type="entry name" value="HYPOTHETICAL 5-OXOPROLINASE (EUROFUNG)-RELATED"/>
    <property type="match status" value="1"/>
</dbReference>
<dbReference type="InterPro" id="IPR049517">
    <property type="entry name" value="ACX-like_C"/>
</dbReference>
<name>A0A933E9U1_UNCTE</name>
<dbReference type="InterPro" id="IPR045079">
    <property type="entry name" value="Oxoprolinase-like"/>
</dbReference>
<evidence type="ECO:0000259" key="2">
    <source>
        <dbReference type="Pfam" id="PF01968"/>
    </source>
</evidence>
<dbReference type="InterPro" id="IPR003692">
    <property type="entry name" value="Hydantoinase_B"/>
</dbReference>
<protein>
    <submittedName>
        <fullName evidence="6">Hydantoinase B/oxoprolinase family protein</fullName>
    </submittedName>
</protein>
<dbReference type="GO" id="GO:0006749">
    <property type="term" value="P:glutathione metabolic process"/>
    <property type="evidence" value="ECO:0007669"/>
    <property type="project" value="TreeGrafter"/>
</dbReference>
<evidence type="ECO:0000313" key="7">
    <source>
        <dbReference type="Proteomes" id="UP000752292"/>
    </source>
</evidence>
<feature type="non-terminal residue" evidence="6">
    <location>
        <position position="1096"/>
    </location>
</feature>
<dbReference type="GO" id="GO:0005829">
    <property type="term" value="C:cytosol"/>
    <property type="evidence" value="ECO:0007669"/>
    <property type="project" value="TreeGrafter"/>
</dbReference>
<dbReference type="Pfam" id="PF19278">
    <property type="entry name" value="Hydant_A_C"/>
    <property type="match status" value="1"/>
</dbReference>
<gene>
    <name evidence="6" type="ORF">HY618_08285</name>
</gene>
<evidence type="ECO:0000313" key="6">
    <source>
        <dbReference type="EMBL" id="MBI4252443.1"/>
    </source>
</evidence>
<feature type="domain" description="Hydantoinase A/oxoprolinase" evidence="2">
    <location>
        <begin position="209"/>
        <end position="494"/>
    </location>
</feature>
<dbReference type="SUPFAM" id="SSF53067">
    <property type="entry name" value="Actin-like ATPase domain"/>
    <property type="match status" value="1"/>
</dbReference>
<dbReference type="Proteomes" id="UP000752292">
    <property type="component" value="Unassembled WGS sequence"/>
</dbReference>
<dbReference type="Pfam" id="PF05378">
    <property type="entry name" value="Hydant_A_N"/>
    <property type="match status" value="1"/>
</dbReference>
<evidence type="ECO:0000259" key="3">
    <source>
        <dbReference type="Pfam" id="PF02538"/>
    </source>
</evidence>
<dbReference type="Pfam" id="PF02538">
    <property type="entry name" value="Hydantoinase_B"/>
    <property type="match status" value="1"/>
</dbReference>
<dbReference type="InterPro" id="IPR008040">
    <property type="entry name" value="Hydant_A_N"/>
</dbReference>
<comment type="caution">
    <text evidence="6">The sequence shown here is derived from an EMBL/GenBank/DDBJ whole genome shotgun (WGS) entry which is preliminary data.</text>
</comment>
<sequence length="1096" mass="119875">MQSGPLFRIGVDTGGTFTDVVAIRSTDGMNFSSKVPSTPSDPSLALQSAIWEILRKAASPPEKVHTFVHGTTVATNALLEREDHNMGLIVNEGFRFLLEIARQSVPDGYGNSFFWIKPPRLVPVDRVLEVRGRMDFRGRELRPLDERTVARAARRLRKMRVAAVGVCLLHSYANPAHEIRVREIIREEFPECCVSLSSEVLPEYQEYERALATLMDAACKPVIQKYIDRAGGGLAEALTPRTPFLVMKSNGGVMSAQIIIDRPITTALSGPAAGALAGAAIATAASLSKVITLDAGGTSTDVSVIEGGKPRYTTSARLGHYPVKVPMIDIVTVGTGGGSIAWVNPEGRLRVGPRSAGADPGPMCYGKGGREPTVTDAELILGRLPAGLVGGGIPLDRSRAEEGIRRLAGLQGLSPEEAARGIIEVAVWNQALAIRQMTVNRGKDPREYSLLAFGGAGPLMAADIAEVLAIREVVVPAEPGCGSAVGLVEVDLRNDYVRTHIARLDEAKPGALKRDFQGMEAEARADLAKEEIPPERRRFLRSADMRYLGEGQEMTVELPVEGDFSRSLASAIASFHEAYRAQFGFNYKDRTPVEVVNLRLTAVGELERHTWSKIGAGSGPERARKSGRPVYFAGRGHVPTPIYNRSLLGMGDKVHGPSIIEEFGSTTVVPPGAACEVDEWGNRRIKLAPRVEITFKEKTSPVVQEIVEGALYAAEREMEDLVERTARSPLIRDMHDYRVGLFDAKGRKLTGRSYSAVVTPVLKNWPLEEIREGDVFLWNDIYLSEGGIGHLPDLCSCVPIFHQGKLSAFALVFGHHDDVGGMVPGSLPTNATEVFQEGILVPPIKLHDRGVRNETVYKVIFRNSRLGEHLRADIDAEIAACRAGGARLVELFDRFGRETVADCFEALLDKCERTIREELISKIKNGTCEWEDYIESDGVEGGKHHTLRLKMTKKSGRLHLDFRGTSPQAKGPINWPGDYANGDFLKKWIGPILRNLADTYDRMFEIDVNEGICRLVDVRFPGPGTLITPVFPAPTNMRTFTILRLLSLFCGVRGVATRGRMPADQETIRYWGIHGHGPDGKFFLFREILGGGSGGR</sequence>
<accession>A0A933E9U1</accession>
<dbReference type="InterPro" id="IPR002821">
    <property type="entry name" value="Hydantoinase_A"/>
</dbReference>
<evidence type="ECO:0000259" key="4">
    <source>
        <dbReference type="Pfam" id="PF05378"/>
    </source>
</evidence>